<organism evidence="1 2">
    <name type="scientific">Streptacidiphilus monticola</name>
    <dbReference type="NCBI Taxonomy" id="2161674"/>
    <lineage>
        <taxon>Bacteria</taxon>
        <taxon>Bacillati</taxon>
        <taxon>Actinomycetota</taxon>
        <taxon>Actinomycetes</taxon>
        <taxon>Kitasatosporales</taxon>
        <taxon>Streptomycetaceae</taxon>
        <taxon>Streptacidiphilus</taxon>
    </lineage>
</organism>
<protein>
    <submittedName>
        <fullName evidence="1">SRPBCC family protein</fullName>
    </submittedName>
</protein>
<accession>A0ABW1GB11</accession>
<proteinExistence type="predicted"/>
<dbReference type="RefSeq" id="WP_380587998.1">
    <property type="nucleotide sequence ID" value="NZ_JBHSQJ010000122.1"/>
</dbReference>
<sequence>MALISKIQNKGAAMSAIKETIEISRRPEDVYAYVTDPARMGEWQEGVVSVRSTDDTAPHVGSKTVVTRRVNQREFTMTTQIDEMDPPRSFKAHGLDGPVRPHFAAVIEPLDEGRRSRVTMSLDFETHGMGKVIAPLLLRPHARKEFPRNEQRLKEILEGGTEP</sequence>
<dbReference type="EMBL" id="JBHSQJ010000122">
    <property type="protein sequence ID" value="MFC5910581.1"/>
    <property type="molecule type" value="Genomic_DNA"/>
</dbReference>
<keyword evidence="2" id="KW-1185">Reference proteome</keyword>
<dbReference type="Gene3D" id="3.30.530.20">
    <property type="match status" value="1"/>
</dbReference>
<dbReference type="Pfam" id="PF10604">
    <property type="entry name" value="Polyketide_cyc2"/>
    <property type="match status" value="1"/>
</dbReference>
<comment type="caution">
    <text evidence="1">The sequence shown here is derived from an EMBL/GenBank/DDBJ whole genome shotgun (WGS) entry which is preliminary data.</text>
</comment>
<dbReference type="SUPFAM" id="SSF55961">
    <property type="entry name" value="Bet v1-like"/>
    <property type="match status" value="1"/>
</dbReference>
<dbReference type="Proteomes" id="UP001596174">
    <property type="component" value="Unassembled WGS sequence"/>
</dbReference>
<name>A0ABW1GB11_9ACTN</name>
<gene>
    <name evidence="1" type="ORF">ACFP3V_25615</name>
</gene>
<dbReference type="InterPro" id="IPR023393">
    <property type="entry name" value="START-like_dom_sf"/>
</dbReference>
<reference evidence="2" key="1">
    <citation type="journal article" date="2019" name="Int. J. Syst. Evol. Microbiol.">
        <title>The Global Catalogue of Microorganisms (GCM) 10K type strain sequencing project: providing services to taxonomists for standard genome sequencing and annotation.</title>
        <authorList>
            <consortium name="The Broad Institute Genomics Platform"/>
            <consortium name="The Broad Institute Genome Sequencing Center for Infectious Disease"/>
            <person name="Wu L."/>
            <person name="Ma J."/>
        </authorList>
    </citation>
    <scope>NUCLEOTIDE SEQUENCE [LARGE SCALE GENOMIC DNA]</scope>
    <source>
        <strain evidence="2">JCM 4816</strain>
    </source>
</reference>
<dbReference type="InterPro" id="IPR019587">
    <property type="entry name" value="Polyketide_cyclase/dehydratase"/>
</dbReference>
<evidence type="ECO:0000313" key="1">
    <source>
        <dbReference type="EMBL" id="MFC5910581.1"/>
    </source>
</evidence>
<evidence type="ECO:0000313" key="2">
    <source>
        <dbReference type="Proteomes" id="UP001596174"/>
    </source>
</evidence>